<dbReference type="InParanoid" id="A0A1C7N4H2"/>
<evidence type="ECO:0000313" key="2">
    <source>
        <dbReference type="Proteomes" id="UP000093000"/>
    </source>
</evidence>
<protein>
    <submittedName>
        <fullName evidence="1">Uncharacterized protein</fullName>
    </submittedName>
</protein>
<dbReference type="AlphaFoldDB" id="A0A1C7N4H2"/>
<proteinExistence type="predicted"/>
<dbReference type="Proteomes" id="UP000093000">
    <property type="component" value="Unassembled WGS sequence"/>
</dbReference>
<feature type="non-terminal residue" evidence="1">
    <location>
        <position position="401"/>
    </location>
</feature>
<name>A0A1C7N4H2_9FUNG</name>
<sequence length="401" mass="46130">MNSTHNEIFRAYFTNCLKNNNTPSYANFIEQHFAYIRNNIVGDFNINFGDWFSLFKQHAKKHGFKNVKKGQAAKVWDTFVVFKKPSAVKRSHNNANVLEVLQGFNVYKQKEGQFVFEDYDVGKAMNKFANESLAYLQHNYNSIGRFRDDMNRWLMEVFGKPARLSSTLKVEILDLLSDYNDDRDNKKLKSSLAQIVSREDGPVSRTVESLMMLVNKVTKKKKDVGEKKAEDILEAVWGCLFKITDDHDPHGFDNILFPAPHPLNKCRPDYAVEVSAERSFINLIGEVKPFSCSPSKLALDTYRLGIFSVALLVQNNLKHVLAFQAKGLEVSFYLCFYHLGSFVMTEIEVVNFPSTTDEYCQFGASLDALFNVCHIYEQHCHQQKEQEQQQESTIISYDVLK</sequence>
<dbReference type="OrthoDB" id="10348401at2759"/>
<dbReference type="EMBL" id="LUGH01000927">
    <property type="protein sequence ID" value="OBZ82204.1"/>
    <property type="molecule type" value="Genomic_DNA"/>
</dbReference>
<organism evidence="1 2">
    <name type="scientific">Choanephora cucurbitarum</name>
    <dbReference type="NCBI Taxonomy" id="101091"/>
    <lineage>
        <taxon>Eukaryota</taxon>
        <taxon>Fungi</taxon>
        <taxon>Fungi incertae sedis</taxon>
        <taxon>Mucoromycota</taxon>
        <taxon>Mucoromycotina</taxon>
        <taxon>Mucoromycetes</taxon>
        <taxon>Mucorales</taxon>
        <taxon>Mucorineae</taxon>
        <taxon>Choanephoraceae</taxon>
        <taxon>Choanephoroideae</taxon>
        <taxon>Choanephora</taxon>
    </lineage>
</organism>
<accession>A0A1C7N4H2</accession>
<keyword evidence="2" id="KW-1185">Reference proteome</keyword>
<reference evidence="1 2" key="1">
    <citation type="submission" date="2016-03" db="EMBL/GenBank/DDBJ databases">
        <title>Choanephora cucurbitarum.</title>
        <authorList>
            <person name="Min B."/>
            <person name="Park H."/>
            <person name="Park J.-H."/>
            <person name="Shin H.-D."/>
            <person name="Choi I.-G."/>
        </authorList>
    </citation>
    <scope>NUCLEOTIDE SEQUENCE [LARGE SCALE GENOMIC DNA]</scope>
    <source>
        <strain evidence="1 2">KUS-F28377</strain>
    </source>
</reference>
<comment type="caution">
    <text evidence="1">The sequence shown here is derived from an EMBL/GenBank/DDBJ whole genome shotgun (WGS) entry which is preliminary data.</text>
</comment>
<gene>
    <name evidence="1" type="ORF">A0J61_09744</name>
</gene>
<evidence type="ECO:0000313" key="1">
    <source>
        <dbReference type="EMBL" id="OBZ82204.1"/>
    </source>
</evidence>